<organism evidence="3 5">
    <name type="scientific">Mucilaginibacter lappiensis</name>
    <dbReference type="NCBI Taxonomy" id="354630"/>
    <lineage>
        <taxon>Bacteria</taxon>
        <taxon>Pseudomonadati</taxon>
        <taxon>Bacteroidota</taxon>
        <taxon>Sphingobacteriia</taxon>
        <taxon>Sphingobacteriales</taxon>
        <taxon>Sphingobacteriaceae</taxon>
        <taxon>Mucilaginibacter</taxon>
    </lineage>
</organism>
<reference evidence="4 5" key="1">
    <citation type="submission" date="2020-08" db="EMBL/GenBank/DDBJ databases">
        <title>Genomic Encyclopedia of Type Strains, Phase IV (KMG-V): Genome sequencing to study the core and pangenomes of soil and plant-associated prokaryotes.</title>
        <authorList>
            <person name="Whitman W."/>
        </authorList>
    </citation>
    <scope>NUCLEOTIDE SEQUENCE [LARGE SCALE GENOMIC DNA]</scope>
    <source>
        <strain evidence="2 4">ANJLi2</strain>
        <strain evidence="3 5">MP601</strain>
    </source>
</reference>
<proteinExistence type="predicted"/>
<keyword evidence="1" id="KW-0812">Transmembrane</keyword>
<keyword evidence="1" id="KW-0472">Membrane</keyword>
<dbReference type="Proteomes" id="UP000541583">
    <property type="component" value="Unassembled WGS sequence"/>
</dbReference>
<feature type="transmembrane region" description="Helical" evidence="1">
    <location>
        <begin position="6"/>
        <end position="24"/>
    </location>
</feature>
<dbReference type="AlphaFoldDB" id="A0A1N7C6C8"/>
<dbReference type="STRING" id="354630.SAMN05421821_10912"/>
<dbReference type="Proteomes" id="UP000548326">
    <property type="component" value="Unassembled WGS sequence"/>
</dbReference>
<dbReference type="RefSeq" id="WP_076374588.1">
    <property type="nucleotide sequence ID" value="NZ_FTMG01000009.1"/>
</dbReference>
<protein>
    <submittedName>
        <fullName evidence="3">Uncharacterized protein</fullName>
    </submittedName>
</protein>
<evidence type="ECO:0000313" key="5">
    <source>
        <dbReference type="Proteomes" id="UP000548326"/>
    </source>
</evidence>
<dbReference type="EMBL" id="JACHCA010000005">
    <property type="protein sequence ID" value="MBB6127985.1"/>
    <property type="molecule type" value="Genomic_DNA"/>
</dbReference>
<gene>
    <name evidence="3" type="ORF">HDF22_002098</name>
    <name evidence="2" type="ORF">HDF23_003733</name>
</gene>
<comment type="caution">
    <text evidence="3">The sequence shown here is derived from an EMBL/GenBank/DDBJ whole genome shotgun (WGS) entry which is preliminary data.</text>
</comment>
<accession>A0A1N7C6C8</accession>
<evidence type="ECO:0000256" key="1">
    <source>
        <dbReference type="SAM" id="Phobius"/>
    </source>
</evidence>
<dbReference type="EMBL" id="JACHCB010000009">
    <property type="protein sequence ID" value="MBB6110972.1"/>
    <property type="molecule type" value="Genomic_DNA"/>
</dbReference>
<sequence length="229" mass="26424">MKKNLPLIICLIIALLFIRLFFFIKNTGDRDVKSTQNENVTISQTIPADYAALFKYKNKLSSDQTTNTRFRNAVADIRYDNKYFIQVYKIDTSFNHSLSDFITESHQDKHITYDQSYRKISDHKLFSISYKVGQPEKISAILLNIFGNDTQTIEKRDSIAGYYSDLKNLSIQYGQNQAQDIYIKPKDDKASMPISIYFIKKNQALYSIILTAINNEPVTSTTLKELLAK</sequence>
<evidence type="ECO:0000313" key="2">
    <source>
        <dbReference type="EMBL" id="MBB6110972.1"/>
    </source>
</evidence>
<evidence type="ECO:0000313" key="4">
    <source>
        <dbReference type="Proteomes" id="UP000541583"/>
    </source>
</evidence>
<name>A0A1N7C6C8_9SPHI</name>
<keyword evidence="4" id="KW-1185">Reference proteome</keyword>
<keyword evidence="1" id="KW-1133">Transmembrane helix</keyword>
<evidence type="ECO:0000313" key="3">
    <source>
        <dbReference type="EMBL" id="MBB6127985.1"/>
    </source>
</evidence>